<dbReference type="Proteomes" id="UP000248326">
    <property type="component" value="Unassembled WGS sequence"/>
</dbReference>
<dbReference type="GO" id="GO:0003677">
    <property type="term" value="F:DNA binding"/>
    <property type="evidence" value="ECO:0007669"/>
    <property type="project" value="UniProtKB-UniRule"/>
</dbReference>
<dbReference type="GO" id="GO:0006310">
    <property type="term" value="P:DNA recombination"/>
    <property type="evidence" value="ECO:0007669"/>
    <property type="project" value="UniProtKB-KW"/>
</dbReference>
<accession>A0A318SCD7</accession>
<dbReference type="InterPro" id="IPR002104">
    <property type="entry name" value="Integrase_catalytic"/>
</dbReference>
<sequence length="409" mass="45136">MTKRPSKSERRTKAPNGAGSIRPRKNKNTNETTYLVRVTFGLVGGKQRQISRVVATAREAEVTRAQLLADVNRGTLSLPSVLTVRELLVEHIDARRAHWKPKTTANNEDLARRLDPLVGAKRVQALKPLDVQRVYHELAGQYGASMLKQVRSLLKGALDFAVLHEIVARNVTAGVPLPKGQPSPRAHENRALNSWQLGAFLQAAQAFEAWAGPVFQVVSLTGLRRGEAAALRWVNVDLDAGVLFVRENLTVVRGRPVLGTPKSAASVRRVPLAPETVALLRAWRARQLELARMLGGKWRGSDHVFTNSVGARFHPDALSRRARLIGEAAGLPGVHFHMLRHTCASLHLARGVPADVVKAWLGHEDIRVTLNTYRMVFESEHRAHVVGLRDLLREKPANLIFDAFGRVGA</sequence>
<dbReference type="GO" id="GO:0015074">
    <property type="term" value="P:DNA integration"/>
    <property type="evidence" value="ECO:0007669"/>
    <property type="project" value="InterPro"/>
</dbReference>
<keyword evidence="1 3" id="KW-0238">DNA-binding</keyword>
<dbReference type="CDD" id="cd01189">
    <property type="entry name" value="INT_ICEBs1_C_like"/>
    <property type="match status" value="1"/>
</dbReference>
<reference evidence="7 8" key="1">
    <citation type="submission" date="2018-06" db="EMBL/GenBank/DDBJ databases">
        <title>Genomic Encyclopedia of Type Strains, Phase IV (KMG-IV): sequencing the most valuable type-strain genomes for metagenomic binning, comparative biology and taxonomic classification.</title>
        <authorList>
            <person name="Goeker M."/>
        </authorList>
    </citation>
    <scope>NUCLEOTIDE SEQUENCE [LARGE SCALE GENOMIC DNA]</scope>
    <source>
        <strain evidence="7 8">DSM 18048</strain>
    </source>
</reference>
<keyword evidence="8" id="KW-1185">Reference proteome</keyword>
<feature type="domain" description="Core-binding (CB)" evidence="6">
    <location>
        <begin position="82"/>
        <end position="162"/>
    </location>
</feature>
<feature type="compositionally biased region" description="Basic and acidic residues" evidence="4">
    <location>
        <begin position="1"/>
        <end position="12"/>
    </location>
</feature>
<evidence type="ECO:0000259" key="6">
    <source>
        <dbReference type="PROSITE" id="PS51900"/>
    </source>
</evidence>
<dbReference type="InterPro" id="IPR011010">
    <property type="entry name" value="DNA_brk_join_enz"/>
</dbReference>
<name>A0A318SCD7_9DEIO</name>
<dbReference type="Pfam" id="PF00589">
    <property type="entry name" value="Phage_integrase"/>
    <property type="match status" value="1"/>
</dbReference>
<dbReference type="PANTHER" id="PTHR30349">
    <property type="entry name" value="PHAGE INTEGRASE-RELATED"/>
    <property type="match status" value="1"/>
</dbReference>
<comment type="caution">
    <text evidence="7">The sequence shown here is derived from an EMBL/GenBank/DDBJ whole genome shotgun (WGS) entry which is preliminary data.</text>
</comment>
<proteinExistence type="predicted"/>
<evidence type="ECO:0000259" key="5">
    <source>
        <dbReference type="PROSITE" id="PS51898"/>
    </source>
</evidence>
<evidence type="ECO:0000256" key="4">
    <source>
        <dbReference type="SAM" id="MobiDB-lite"/>
    </source>
</evidence>
<evidence type="ECO:0000256" key="1">
    <source>
        <dbReference type="ARBA" id="ARBA00023125"/>
    </source>
</evidence>
<protein>
    <submittedName>
        <fullName evidence="7">Site-specific recombinase XerD</fullName>
    </submittedName>
</protein>
<dbReference type="PROSITE" id="PS51898">
    <property type="entry name" value="TYR_RECOMBINASE"/>
    <property type="match status" value="1"/>
</dbReference>
<organism evidence="7 8">
    <name type="scientific">Deinococcus yavapaiensis KR-236</name>
    <dbReference type="NCBI Taxonomy" id="694435"/>
    <lineage>
        <taxon>Bacteria</taxon>
        <taxon>Thermotogati</taxon>
        <taxon>Deinococcota</taxon>
        <taxon>Deinococci</taxon>
        <taxon>Deinococcales</taxon>
        <taxon>Deinococcaceae</taxon>
        <taxon>Deinococcus</taxon>
    </lineage>
</organism>
<dbReference type="EMBL" id="QJSX01000006">
    <property type="protein sequence ID" value="PYE54078.1"/>
    <property type="molecule type" value="Genomic_DNA"/>
</dbReference>
<dbReference type="PROSITE" id="PS51900">
    <property type="entry name" value="CB"/>
    <property type="match status" value="1"/>
</dbReference>
<dbReference type="Gene3D" id="1.10.150.130">
    <property type="match status" value="1"/>
</dbReference>
<dbReference type="PANTHER" id="PTHR30349:SF91">
    <property type="entry name" value="INTA PROTEIN"/>
    <property type="match status" value="1"/>
</dbReference>
<dbReference type="InterPro" id="IPR044068">
    <property type="entry name" value="CB"/>
</dbReference>
<keyword evidence="2" id="KW-0233">DNA recombination</keyword>
<dbReference type="OrthoDB" id="73608at2"/>
<gene>
    <name evidence="7" type="ORF">DES52_10640</name>
</gene>
<dbReference type="InterPro" id="IPR013762">
    <property type="entry name" value="Integrase-like_cat_sf"/>
</dbReference>
<dbReference type="SUPFAM" id="SSF56349">
    <property type="entry name" value="DNA breaking-rejoining enzymes"/>
    <property type="match status" value="1"/>
</dbReference>
<dbReference type="AlphaFoldDB" id="A0A318SCD7"/>
<dbReference type="RefSeq" id="WP_146237232.1">
    <property type="nucleotide sequence ID" value="NZ_QJSX01000006.1"/>
</dbReference>
<dbReference type="InterPro" id="IPR010998">
    <property type="entry name" value="Integrase_recombinase_N"/>
</dbReference>
<feature type="region of interest" description="Disordered" evidence="4">
    <location>
        <begin position="1"/>
        <end position="30"/>
    </location>
</feature>
<dbReference type="Gene3D" id="1.10.443.10">
    <property type="entry name" value="Intergrase catalytic core"/>
    <property type="match status" value="1"/>
</dbReference>
<evidence type="ECO:0000256" key="2">
    <source>
        <dbReference type="ARBA" id="ARBA00023172"/>
    </source>
</evidence>
<dbReference type="InterPro" id="IPR050090">
    <property type="entry name" value="Tyrosine_recombinase_XerCD"/>
</dbReference>
<evidence type="ECO:0000313" key="7">
    <source>
        <dbReference type="EMBL" id="PYE54078.1"/>
    </source>
</evidence>
<feature type="domain" description="Tyr recombinase" evidence="5">
    <location>
        <begin position="187"/>
        <end position="386"/>
    </location>
</feature>
<evidence type="ECO:0000313" key="8">
    <source>
        <dbReference type="Proteomes" id="UP000248326"/>
    </source>
</evidence>
<evidence type="ECO:0000256" key="3">
    <source>
        <dbReference type="PROSITE-ProRule" id="PRU01248"/>
    </source>
</evidence>